<dbReference type="InterPro" id="IPR052771">
    <property type="entry name" value="Neurotrophin_sig_adaptor"/>
</dbReference>
<dbReference type="InterPro" id="IPR057092">
    <property type="entry name" value="SAM_KIDINS220"/>
</dbReference>
<organism evidence="3 4">
    <name type="scientific">Tegillarca granosa</name>
    <name type="common">Malaysian cockle</name>
    <name type="synonym">Anadara granosa</name>
    <dbReference type="NCBI Taxonomy" id="220873"/>
    <lineage>
        <taxon>Eukaryota</taxon>
        <taxon>Metazoa</taxon>
        <taxon>Spiralia</taxon>
        <taxon>Lophotrochozoa</taxon>
        <taxon>Mollusca</taxon>
        <taxon>Bivalvia</taxon>
        <taxon>Autobranchia</taxon>
        <taxon>Pteriomorphia</taxon>
        <taxon>Arcoida</taxon>
        <taxon>Arcoidea</taxon>
        <taxon>Arcidae</taxon>
        <taxon>Tegillarca</taxon>
    </lineage>
</organism>
<feature type="region of interest" description="Disordered" evidence="1">
    <location>
        <begin position="182"/>
        <end position="204"/>
    </location>
</feature>
<dbReference type="PANTHER" id="PTHR24116:SF0">
    <property type="entry name" value="KINASE D-INTERACTING SUBSTRATE OF 220 KDA"/>
    <property type="match status" value="1"/>
</dbReference>
<feature type="compositionally biased region" description="Polar residues" evidence="1">
    <location>
        <begin position="147"/>
        <end position="165"/>
    </location>
</feature>
<feature type="region of interest" description="Disordered" evidence="1">
    <location>
        <begin position="407"/>
        <end position="429"/>
    </location>
</feature>
<dbReference type="EMBL" id="JARBDR010000923">
    <property type="protein sequence ID" value="KAJ8297742.1"/>
    <property type="molecule type" value="Genomic_DNA"/>
</dbReference>
<keyword evidence="4" id="KW-1185">Reference proteome</keyword>
<protein>
    <recommendedName>
        <fullName evidence="2">Kinase D-interacting substrate of 220 kDa-like SAM domain-containing protein</fullName>
    </recommendedName>
</protein>
<dbReference type="Gene3D" id="1.10.150.50">
    <property type="entry name" value="Transcription Factor, Ets-1"/>
    <property type="match status" value="1"/>
</dbReference>
<evidence type="ECO:0000313" key="3">
    <source>
        <dbReference type="EMBL" id="KAJ8297742.1"/>
    </source>
</evidence>
<feature type="compositionally biased region" description="Polar residues" evidence="1">
    <location>
        <begin position="272"/>
        <end position="285"/>
    </location>
</feature>
<evidence type="ECO:0000259" key="2">
    <source>
        <dbReference type="Pfam" id="PF23307"/>
    </source>
</evidence>
<feature type="region of interest" description="Disordered" evidence="1">
    <location>
        <begin position="144"/>
        <end position="165"/>
    </location>
</feature>
<name>A0ABQ9DXK5_TEGGR</name>
<feature type="compositionally biased region" description="Polar residues" evidence="1">
    <location>
        <begin position="410"/>
        <end position="421"/>
    </location>
</feature>
<dbReference type="PANTHER" id="PTHR24116">
    <property type="entry name" value="KINASE D-INTERACTING SUBSTRATE OF 220 KDA"/>
    <property type="match status" value="1"/>
</dbReference>
<gene>
    <name evidence="3" type="ORF">KUTeg_024273</name>
</gene>
<comment type="caution">
    <text evidence="3">The sequence shown here is derived from an EMBL/GenBank/DDBJ whole genome shotgun (WGS) entry which is preliminary data.</text>
</comment>
<feature type="domain" description="Kinase D-interacting substrate of 220 kDa-like SAM" evidence="2">
    <location>
        <begin position="30"/>
        <end position="114"/>
    </location>
</feature>
<evidence type="ECO:0000313" key="4">
    <source>
        <dbReference type="Proteomes" id="UP001217089"/>
    </source>
</evidence>
<dbReference type="InterPro" id="IPR013761">
    <property type="entry name" value="SAM/pointed_sf"/>
</dbReference>
<dbReference type="SUPFAM" id="SSF47769">
    <property type="entry name" value="SAM/Pointed domain"/>
    <property type="match status" value="1"/>
</dbReference>
<evidence type="ECO:0000256" key="1">
    <source>
        <dbReference type="SAM" id="MobiDB-lite"/>
    </source>
</evidence>
<dbReference type="Pfam" id="PF23307">
    <property type="entry name" value="SAM_KIDINS220"/>
    <property type="match status" value="1"/>
</dbReference>
<accession>A0ABQ9DXK5</accession>
<feature type="compositionally biased region" description="Polar residues" evidence="1">
    <location>
        <begin position="182"/>
        <end position="191"/>
    </location>
</feature>
<feature type="region of interest" description="Disordered" evidence="1">
    <location>
        <begin position="272"/>
        <end position="301"/>
    </location>
</feature>
<sequence length="471" mass="52995">MATDYFRNKVTVHCDLLLNFDNTYEEYNEEQLSLMSVDDICSLLDRVTGLNPSFIQSYVSCIKDNNINGLVLSNCNLEELGKVLNMKFGDWQLFQSAILSLRNKEVEILANKESNTACKESSYSYLKSQVSEVSFIGSETYSDKTDAYNSPRNPKEFTSSQSVTDNRLYKMPQSHVEKLQRQFSVDSTKSGTYLPGDDNGFSTIPEEEQQLQGLRRNDSVYQQSQFETGLLHDAMLSFTETPMEDEDEAEDEIVDSLKKPVSDRRRLSVQFTIASQHESSPSGESNEFDEQDAKPESLDEPKQNFQEERPLLEKNQSPSLGQKAVDLARAFSGSFEKLSKPFHRKYSLQDKSKSFEDLDDEKDMICSSPSKANSTDSTGFAMAADVASSRGSPFHPDHLQVVDEVDVHQSESGSSYKNSGQRNRRSGSAEFVVQKTSPIQLVTFSDQQHELAASLCHVQAKNISLRTGFNN</sequence>
<dbReference type="Proteomes" id="UP001217089">
    <property type="component" value="Unassembled WGS sequence"/>
</dbReference>
<reference evidence="3 4" key="1">
    <citation type="submission" date="2022-12" db="EMBL/GenBank/DDBJ databases">
        <title>Chromosome-level genome of Tegillarca granosa.</title>
        <authorList>
            <person name="Kim J."/>
        </authorList>
    </citation>
    <scope>NUCLEOTIDE SEQUENCE [LARGE SCALE GENOMIC DNA]</scope>
    <source>
        <strain evidence="3">Teg-2019</strain>
        <tissue evidence="3">Adductor muscle</tissue>
    </source>
</reference>
<proteinExistence type="predicted"/>
<feature type="compositionally biased region" description="Basic and acidic residues" evidence="1">
    <location>
        <begin position="291"/>
        <end position="301"/>
    </location>
</feature>